<sequence length="115" mass="12638">MPTTVHCYVGETENGPDPAPGFAIPDFKQLMRFQQRLNLTGIYPGIQCIPGHVRANGGIPSLPDRWCPPGSGGRTPMHAGFGATRYKPRRQCGGRDSNRKFPRPRAPKSLDIPSR</sequence>
<accession>W6PPM1</accession>
<dbReference type="KEGG" id="mbg:BN140_3031"/>
<dbReference type="STRING" id="1201294.BN140_3031"/>
<dbReference type="HOGENOM" id="CLU_2103485_0_0_2"/>
<dbReference type="PATRIC" id="fig|1201294.9.peg.1345"/>
<evidence type="ECO:0000256" key="1">
    <source>
        <dbReference type="SAM" id="MobiDB-lite"/>
    </source>
</evidence>
<keyword evidence="3" id="KW-1185">Reference proteome</keyword>
<organism evidence="2 3">
    <name type="scientific">Methanoculleus bourgensis (strain ATCC 43281 / DSM 3045 / OCM 15 / MS2)</name>
    <name type="common">Methanogenium bourgense</name>
    <dbReference type="NCBI Taxonomy" id="1201294"/>
    <lineage>
        <taxon>Archaea</taxon>
        <taxon>Methanobacteriati</taxon>
        <taxon>Methanobacteriota</taxon>
        <taxon>Stenosarchaea group</taxon>
        <taxon>Methanomicrobia</taxon>
        <taxon>Methanomicrobiales</taxon>
        <taxon>Methanomicrobiaceae</taxon>
        <taxon>Methanoculleus</taxon>
    </lineage>
</organism>
<feature type="region of interest" description="Disordered" evidence="1">
    <location>
        <begin position="67"/>
        <end position="115"/>
    </location>
</feature>
<proteinExistence type="predicted"/>
<reference evidence="3" key="1">
    <citation type="journal article" date="2012" name="J. Bacteriol.">
        <title>Complete genome sequence of the hydrogenotrophic, methanogenic archaeon Methanoculleus bourgensis strain MS2T, isolated from a sewage sludge digester.</title>
        <authorList>
            <person name="Maus I."/>
            <person name="Wibberg D."/>
            <person name="Stantscheff R."/>
            <person name="Eikmeyer F.G."/>
            <person name="Seffner A."/>
            <person name="Boelter J."/>
            <person name="Szczepanowski R."/>
            <person name="Blom J."/>
            <person name="Jaenicke S."/>
            <person name="Konig H."/>
            <person name="Puhler A."/>
            <person name="Schluter A."/>
        </authorList>
    </citation>
    <scope>NUCLEOTIDE SEQUENCE [LARGE SCALE GENOMIC DNA]</scope>
    <source>
        <strain evidence="3">ATCC 43281 / DSM 3045 / OCM 15 / MS2</strain>
    </source>
</reference>
<dbReference type="EMBL" id="HE964772">
    <property type="protein sequence ID" value="CDM26138.1"/>
    <property type="molecule type" value="Genomic_DNA"/>
</dbReference>
<evidence type="ECO:0000313" key="3">
    <source>
        <dbReference type="Proteomes" id="UP000009007"/>
    </source>
</evidence>
<dbReference type="Proteomes" id="UP000009007">
    <property type="component" value="Chromosome I"/>
</dbReference>
<dbReference type="AlphaFoldDB" id="W6PPM1"/>
<name>W6PPM1_METBM</name>
<gene>
    <name evidence="2" type="ordered locus">BN140_3031</name>
</gene>
<protein>
    <submittedName>
        <fullName evidence="2">Uncharacterized protein</fullName>
    </submittedName>
</protein>
<evidence type="ECO:0000313" key="2">
    <source>
        <dbReference type="EMBL" id="CDM26138.1"/>
    </source>
</evidence>